<feature type="transmembrane region" description="Helical" evidence="2">
    <location>
        <begin position="98"/>
        <end position="120"/>
    </location>
</feature>
<evidence type="ECO:0000256" key="2">
    <source>
        <dbReference type="SAM" id="Phobius"/>
    </source>
</evidence>
<dbReference type="GO" id="GO:0043386">
    <property type="term" value="P:mycotoxin biosynthetic process"/>
    <property type="evidence" value="ECO:0007669"/>
    <property type="project" value="InterPro"/>
</dbReference>
<comment type="similarity">
    <text evidence="1">Belongs to the ustYa family.</text>
</comment>
<keyword evidence="2" id="KW-0472">Membrane</keyword>
<sequence length="314" mass="35942">MGRCGKLPLHAELVAAPVSSSIPYTLPPIIRLEDPRTSPYRTSQSQPEQFVKYTINYAQSGGRGAPGKEAVNSTITTLTVTKFLYLDNFRIKPRNATWINWALLLMSLLYLPLLAGYVSLYSRLHKSPPELMPILGRRAGALEYELRKYSDFAESPFAGDPRPQLETAWHHLLQHINIRVSKSDLDDVNLTSLELSDGSGYVAQPSVFHELHCIKRIRHWVYKDHYLSGLSEHEALNWKGHIDHCIEMLRSSAMCRGDTALTTFHWLHQDGMPRPSAQDLSYHECVRWEPLLEWVKENEIDLFDPTVLRRPDDT</sequence>
<dbReference type="Proteomes" id="UP000215453">
    <property type="component" value="Chromosome 2"/>
</dbReference>
<evidence type="ECO:0000256" key="1">
    <source>
        <dbReference type="ARBA" id="ARBA00035112"/>
    </source>
</evidence>
<dbReference type="AlphaFoldDB" id="A0A1Y6L9B7"/>
<keyword evidence="2" id="KW-1133">Transmembrane helix</keyword>
<organism evidence="3 4">
    <name type="scientific">Zymoseptoria tritici ST99CH_1A5</name>
    <dbReference type="NCBI Taxonomy" id="1276529"/>
    <lineage>
        <taxon>Eukaryota</taxon>
        <taxon>Fungi</taxon>
        <taxon>Dikarya</taxon>
        <taxon>Ascomycota</taxon>
        <taxon>Pezizomycotina</taxon>
        <taxon>Dothideomycetes</taxon>
        <taxon>Dothideomycetidae</taxon>
        <taxon>Mycosphaerellales</taxon>
        <taxon>Mycosphaerellaceae</taxon>
        <taxon>Zymoseptoria</taxon>
    </lineage>
</organism>
<name>A0A1Y6L9B7_ZYMTR</name>
<keyword evidence="2" id="KW-0812">Transmembrane</keyword>
<accession>A0A1Y6L9B7</accession>
<proteinExistence type="inferred from homology"/>
<evidence type="ECO:0000313" key="4">
    <source>
        <dbReference type="Proteomes" id="UP000215453"/>
    </source>
</evidence>
<evidence type="ECO:0000313" key="3">
    <source>
        <dbReference type="EMBL" id="SMY21056.1"/>
    </source>
</evidence>
<gene>
    <name evidence="3" type="ORF">ZT1A5_G2492</name>
</gene>
<dbReference type="Pfam" id="PF11807">
    <property type="entry name" value="UstYa"/>
    <property type="match status" value="1"/>
</dbReference>
<dbReference type="PANTHER" id="PTHR33365">
    <property type="entry name" value="YALI0B05434P"/>
    <property type="match status" value="1"/>
</dbReference>
<dbReference type="EMBL" id="LT882677">
    <property type="protein sequence ID" value="SMY21056.1"/>
    <property type="molecule type" value="Genomic_DNA"/>
</dbReference>
<dbReference type="InterPro" id="IPR021765">
    <property type="entry name" value="UstYa-like"/>
</dbReference>
<reference evidence="3 4" key="1">
    <citation type="submission" date="2016-10" db="EMBL/GenBank/DDBJ databases">
        <authorList>
            <person name="Varghese N."/>
        </authorList>
    </citation>
    <scope>NUCLEOTIDE SEQUENCE [LARGE SCALE GENOMIC DNA]</scope>
</reference>
<dbReference type="PANTHER" id="PTHR33365:SF7">
    <property type="entry name" value="TAT PATHWAY SIGNAL SEQUENCE"/>
    <property type="match status" value="1"/>
</dbReference>
<protein>
    <recommendedName>
        <fullName evidence="5">Tat pathway signal sequence</fullName>
    </recommendedName>
</protein>
<evidence type="ECO:0008006" key="5">
    <source>
        <dbReference type="Google" id="ProtNLM"/>
    </source>
</evidence>